<reference evidence="2" key="1">
    <citation type="submission" date="2018-03" db="EMBL/GenBank/DDBJ databases">
        <authorList>
            <person name="Sun L."/>
            <person name="Liu H."/>
            <person name="Chen W."/>
            <person name="Huang K."/>
            <person name="Liu W."/>
            <person name="Gao X."/>
        </authorList>
    </citation>
    <scope>NUCLEOTIDE SEQUENCE [LARGE SCALE GENOMIC DNA]</scope>
    <source>
        <strain evidence="2">SH9</strain>
    </source>
</reference>
<dbReference type="Proteomes" id="UP000239772">
    <property type="component" value="Unassembled WGS sequence"/>
</dbReference>
<proteinExistence type="predicted"/>
<evidence type="ECO:0000313" key="1">
    <source>
        <dbReference type="EMBL" id="PSC05319.1"/>
    </source>
</evidence>
<evidence type="ECO:0008006" key="3">
    <source>
        <dbReference type="Google" id="ProtNLM"/>
    </source>
</evidence>
<name>A0A2T1HUW9_9HYPH</name>
<dbReference type="AlphaFoldDB" id="A0A2T1HUW9"/>
<dbReference type="EMBL" id="PVZS01000008">
    <property type="protein sequence ID" value="PSC05319.1"/>
    <property type="molecule type" value="Genomic_DNA"/>
</dbReference>
<sequence length="250" mass="26288">MTPYGWLTSLNGSQTVRGRTVDVNASFPRVVEATAGSGGTLVGLMLDLEARNGPVSLLADVVWTDLGIRRRGERTVTPEPGVVGTVGAAAEARLQMGIVEAGAAYEVARFGAVSLDALAGARYWNQQGKLSFDLAGTVDLGDVVVARGLAIAKSGSFSWLDGFIGGRARIAVAPGQEIQLRGDIGGGGSKGSWQALAAYSIEFANRNGVSYSGVLGYRALYVDYASGEGRRRYEFDMLQHGPVVGLNIRF</sequence>
<accession>A0A2T1HUW9</accession>
<keyword evidence="2" id="KW-1185">Reference proteome</keyword>
<evidence type="ECO:0000313" key="2">
    <source>
        <dbReference type="Proteomes" id="UP000239772"/>
    </source>
</evidence>
<protein>
    <recommendedName>
        <fullName evidence="3">Outer membrane protein beta-barrel domain-containing protein</fullName>
    </recommendedName>
</protein>
<organism evidence="1 2">
    <name type="scientific">Alsobacter soli</name>
    <dbReference type="NCBI Taxonomy" id="2109933"/>
    <lineage>
        <taxon>Bacteria</taxon>
        <taxon>Pseudomonadati</taxon>
        <taxon>Pseudomonadota</taxon>
        <taxon>Alphaproteobacteria</taxon>
        <taxon>Hyphomicrobiales</taxon>
        <taxon>Alsobacteraceae</taxon>
        <taxon>Alsobacter</taxon>
    </lineage>
</organism>
<gene>
    <name evidence="1" type="ORF">SLNSH_08935</name>
</gene>
<comment type="caution">
    <text evidence="1">The sequence shown here is derived from an EMBL/GenBank/DDBJ whole genome shotgun (WGS) entry which is preliminary data.</text>
</comment>